<dbReference type="CDD" id="cd13940">
    <property type="entry name" value="ILEI_FAM3C"/>
    <property type="match status" value="1"/>
</dbReference>
<dbReference type="InterPro" id="IPR006581">
    <property type="entry name" value="VPS10"/>
</dbReference>
<evidence type="ECO:0000313" key="12">
    <source>
        <dbReference type="Proteomes" id="UP000438429"/>
    </source>
</evidence>
<feature type="transmembrane region" description="Helical" evidence="8">
    <location>
        <begin position="867"/>
        <end position="888"/>
    </location>
</feature>
<dbReference type="Pfam" id="PF15711">
    <property type="entry name" value="ILEI"/>
    <property type="match status" value="1"/>
</dbReference>
<dbReference type="GO" id="GO:0016050">
    <property type="term" value="P:vesicle organization"/>
    <property type="evidence" value="ECO:0007669"/>
    <property type="project" value="TreeGrafter"/>
</dbReference>
<keyword evidence="4 8" id="KW-0472">Membrane</keyword>
<evidence type="ECO:0000256" key="8">
    <source>
        <dbReference type="SAM" id="Phobius"/>
    </source>
</evidence>
<evidence type="ECO:0000256" key="5">
    <source>
        <dbReference type="ARBA" id="ARBA00023180"/>
    </source>
</evidence>
<dbReference type="InterPro" id="IPR039477">
    <property type="entry name" value="ILEI/PANDER_dom"/>
</dbReference>
<feature type="domain" description="VPS10" evidence="10">
    <location>
        <begin position="119"/>
        <end position="720"/>
    </location>
</feature>
<evidence type="ECO:0000256" key="9">
    <source>
        <dbReference type="SAM" id="SignalP"/>
    </source>
</evidence>
<dbReference type="GO" id="GO:0016020">
    <property type="term" value="C:membrane"/>
    <property type="evidence" value="ECO:0007669"/>
    <property type="project" value="UniProtKB-SubCell"/>
</dbReference>
<proteinExistence type="predicted"/>
<dbReference type="EMBL" id="VEVO01000016">
    <property type="protein sequence ID" value="KAF0029769.1"/>
    <property type="molecule type" value="Genomic_DNA"/>
</dbReference>
<feature type="transmembrane region" description="Helical" evidence="8">
    <location>
        <begin position="741"/>
        <end position="765"/>
    </location>
</feature>
<dbReference type="InterPro" id="IPR031777">
    <property type="entry name" value="Sortilin_C"/>
</dbReference>
<name>A0A6A4SAW8_SCOMX</name>
<dbReference type="GO" id="GO:0005794">
    <property type="term" value="C:Golgi apparatus"/>
    <property type="evidence" value="ECO:0007669"/>
    <property type="project" value="TreeGrafter"/>
</dbReference>
<evidence type="ECO:0000256" key="3">
    <source>
        <dbReference type="ARBA" id="ARBA00022737"/>
    </source>
</evidence>
<evidence type="ECO:0000256" key="1">
    <source>
        <dbReference type="ARBA" id="ARBA00004370"/>
    </source>
</evidence>
<dbReference type="Gene3D" id="3.30.60.270">
    <property type="match status" value="1"/>
</dbReference>
<evidence type="ECO:0000256" key="6">
    <source>
        <dbReference type="PROSITE-ProRule" id="PRU01375"/>
    </source>
</evidence>
<gene>
    <name evidence="11" type="ORF">F2P81_018874</name>
</gene>
<dbReference type="PANTHER" id="PTHR12106:SF46">
    <property type="entry name" value="SORTILIN ISOFORM X1"/>
    <property type="match status" value="1"/>
</dbReference>
<accession>A0A6A4SAW8</accession>
<feature type="region of interest" description="Disordered" evidence="7">
    <location>
        <begin position="793"/>
        <end position="818"/>
    </location>
</feature>
<feature type="region of interest" description="Disordered" evidence="7">
    <location>
        <begin position="31"/>
        <end position="64"/>
    </location>
</feature>
<sequence length="1092" mass="119538">MIWRLVVLGGVCVCLVAAEGSSRAGRTVTFHRTRQDGSPRQVRARPRRDTSSPPGASKLSHGPAFSPCRLPLTAAEHKVLDDNTHETGFNGDDGSYVILTWVGDGTGVVLVLSTISVPINTFLDGGSSRLYRSTDYGKSFHDISHRINNTFIKEEFGVSVGPGSSVILTADTPVVDNPGGIIFTSADAGATFKLIQLPFHLDQPITYHFLNPDYLVALSIDGGLWLSLDFGAKWTKVHDGVHSFSWGAGVNLFFSCSRVDTVEADERGDLVLKGTRDLGKSFATIHEDIYSFGYIGAFLFFSVMEDSRSPRVMYFSSDQGDTFSRALLPSASTEQKRCRVCFFTPDTYFGTMYTSDDRGILFSRSLERHLFDGHRKSDFTNITSLRGVYLTNKLDEDGRIRSVISFNRGGMWRQLNKPENVDCGEQIKKCNLHIHGEHSRNNMIVPMLALSEPSAIGLVIAHGTVGDSLSSSQHPDVFVSSDGGYSWRGTLRGPHHYSILDSGGLVVAVEAQRGGQVRTIKFSTDEGQCWKSYNFTEQPFFFAGLASEPGTKAMNVSVWGFRPEEDGQPMWVTVTIDFQSLITRECNKRDYEEWLAHSTEGGDAGRKGCVLGVKETYRRLKKQSVCRNGKGFAVSKKQSPCLCTRDDYLCDYSYYRHTNTSECVRQPNAANKTLEVCLDGEEDELLTAGYRKVPSDKCEGGFTPQLAVQTVVRPCGVKPSPSPPPEPAPPGTVFDTPRERLVLILVCAGAGAIVLVAIASAFLAVKRVVYSNRTPVYRFSNLQIQDDDNSVTADLESANSSNGTVCQHDSDDSGASRRPSLVQPAQLSFHWFPRIGVVGLVEPPLDLVARQVLVNYSSITQLRADGILKLAALVCAFLLAVFLTFQLLQDNMDFKLSSVMSRSMPSNAVPTKPPRNKCGLSKACPPSHFAFKMASGAASVVGPRICLEDKTLMSGVKNNVGRGINIALVNGNTGEGIKTVNFDMWAGDVAPLIKFLNEIEDGTIVLMASFDDTSSKLNSEARTLIADLGSSLIVNVGFRDNWIFVGGKGIKTKTPFEQHIKNSAATNKFEGWPEVLEMEGCIPKKQDEPPHL</sequence>
<dbReference type="Pfam" id="PF15901">
    <property type="entry name" value="Sortilin_C"/>
    <property type="match status" value="1"/>
</dbReference>
<dbReference type="GO" id="GO:0005829">
    <property type="term" value="C:cytosol"/>
    <property type="evidence" value="ECO:0007669"/>
    <property type="project" value="GOC"/>
</dbReference>
<dbReference type="GO" id="GO:0006895">
    <property type="term" value="P:Golgi to endosome transport"/>
    <property type="evidence" value="ECO:0007669"/>
    <property type="project" value="TreeGrafter"/>
</dbReference>
<feature type="compositionally biased region" description="Polar residues" evidence="7">
    <location>
        <begin position="797"/>
        <end position="807"/>
    </location>
</feature>
<evidence type="ECO:0000256" key="4">
    <source>
        <dbReference type="ARBA" id="ARBA00023136"/>
    </source>
</evidence>
<dbReference type="PROSITE" id="PS52031">
    <property type="entry name" value="GG_LECTIN"/>
    <property type="match status" value="1"/>
</dbReference>
<dbReference type="PANTHER" id="PTHR12106">
    <property type="entry name" value="SORTILIN RELATED"/>
    <property type="match status" value="1"/>
</dbReference>
<dbReference type="InterPro" id="IPR031778">
    <property type="entry name" value="Sortilin_N"/>
</dbReference>
<protein>
    <recommendedName>
        <fullName evidence="10">VPS10 domain-containing protein</fullName>
    </recommendedName>
</protein>
<keyword evidence="5" id="KW-0325">Glycoprotein</keyword>
<dbReference type="InterPro" id="IPR039475">
    <property type="entry name" value="ILEI_FAM3C"/>
</dbReference>
<evidence type="ECO:0000313" key="11">
    <source>
        <dbReference type="EMBL" id="KAF0029769.1"/>
    </source>
</evidence>
<dbReference type="SUPFAM" id="SSF110296">
    <property type="entry name" value="Oligoxyloglucan reducing end-specific cellobiohydrolase"/>
    <property type="match status" value="1"/>
</dbReference>
<keyword evidence="9" id="KW-0732">Signal</keyword>
<dbReference type="Gene3D" id="2.10.70.80">
    <property type="match status" value="1"/>
</dbReference>
<dbReference type="Proteomes" id="UP000438429">
    <property type="component" value="Unassembled WGS sequence"/>
</dbReference>
<dbReference type="GO" id="GO:0006897">
    <property type="term" value="P:endocytosis"/>
    <property type="evidence" value="ECO:0007669"/>
    <property type="project" value="TreeGrafter"/>
</dbReference>
<feature type="chain" id="PRO_5025667380" description="VPS10 domain-containing protein" evidence="9">
    <location>
        <begin position="19"/>
        <end position="1092"/>
    </location>
</feature>
<evidence type="ECO:0000256" key="2">
    <source>
        <dbReference type="ARBA" id="ARBA00022734"/>
    </source>
</evidence>
<keyword evidence="3" id="KW-0677">Repeat</keyword>
<keyword evidence="2 6" id="KW-0430">Lectin</keyword>
<dbReference type="Pfam" id="PF15902">
    <property type="entry name" value="Sortilin-Vps10"/>
    <property type="match status" value="1"/>
</dbReference>
<dbReference type="Gene3D" id="2.130.10.10">
    <property type="entry name" value="YVTN repeat-like/Quinoprotein amine dehydrogenase"/>
    <property type="match status" value="1"/>
</dbReference>
<dbReference type="InterPro" id="IPR015943">
    <property type="entry name" value="WD40/YVTN_repeat-like_dom_sf"/>
</dbReference>
<reference evidence="11 12" key="1">
    <citation type="submission" date="2019-06" db="EMBL/GenBank/DDBJ databases">
        <title>Draft genomes of female and male turbot (Scophthalmus maximus).</title>
        <authorList>
            <person name="Xu H."/>
            <person name="Xu X.-W."/>
            <person name="Shao C."/>
            <person name="Chen S."/>
        </authorList>
    </citation>
    <scope>NUCLEOTIDE SEQUENCE [LARGE SCALE GENOMIC DNA]</scope>
    <source>
        <strain evidence="11">Ysfricsl-2016a</strain>
        <tissue evidence="11">Blood</tissue>
    </source>
</reference>
<comment type="caution">
    <text evidence="11">The sequence shown here is derived from an EMBL/GenBank/DDBJ whole genome shotgun (WGS) entry which is preliminary data.</text>
</comment>
<comment type="subcellular location">
    <subcellularLocation>
        <location evidence="1">Membrane</location>
    </subcellularLocation>
</comment>
<dbReference type="InterPro" id="IPR050310">
    <property type="entry name" value="VPS10-sortilin"/>
</dbReference>
<keyword evidence="8" id="KW-1133">Transmembrane helix</keyword>
<feature type="signal peptide" evidence="9">
    <location>
        <begin position="1"/>
        <end position="18"/>
    </location>
</feature>
<evidence type="ECO:0000259" key="10">
    <source>
        <dbReference type="SMART" id="SM00602"/>
    </source>
</evidence>
<dbReference type="AlphaFoldDB" id="A0A6A4SAW8"/>
<dbReference type="SMART" id="SM00602">
    <property type="entry name" value="VPS10"/>
    <property type="match status" value="1"/>
</dbReference>
<organism evidence="11 12">
    <name type="scientific">Scophthalmus maximus</name>
    <name type="common">Turbot</name>
    <name type="synonym">Psetta maxima</name>
    <dbReference type="NCBI Taxonomy" id="52904"/>
    <lineage>
        <taxon>Eukaryota</taxon>
        <taxon>Metazoa</taxon>
        <taxon>Chordata</taxon>
        <taxon>Craniata</taxon>
        <taxon>Vertebrata</taxon>
        <taxon>Euteleostomi</taxon>
        <taxon>Actinopterygii</taxon>
        <taxon>Neopterygii</taxon>
        <taxon>Teleostei</taxon>
        <taxon>Neoteleostei</taxon>
        <taxon>Acanthomorphata</taxon>
        <taxon>Carangaria</taxon>
        <taxon>Pleuronectiformes</taxon>
        <taxon>Pleuronectoidei</taxon>
        <taxon>Scophthalmidae</taxon>
        <taxon>Scophthalmus</taxon>
    </lineage>
</organism>
<evidence type="ECO:0000256" key="7">
    <source>
        <dbReference type="SAM" id="MobiDB-lite"/>
    </source>
</evidence>
<keyword evidence="8" id="KW-0812">Transmembrane</keyword>
<dbReference type="GO" id="GO:0030246">
    <property type="term" value="F:carbohydrate binding"/>
    <property type="evidence" value="ECO:0007669"/>
    <property type="project" value="UniProtKB-UniRule"/>
</dbReference>